<feature type="compositionally biased region" description="Polar residues" evidence="1">
    <location>
        <begin position="52"/>
        <end position="62"/>
    </location>
</feature>
<evidence type="ECO:0000313" key="2">
    <source>
        <dbReference type="EMBL" id="JAQ15348.1"/>
    </source>
</evidence>
<proteinExistence type="predicted"/>
<feature type="compositionally biased region" description="Basic and acidic residues" evidence="1">
    <location>
        <begin position="151"/>
        <end position="162"/>
    </location>
</feature>
<protein>
    <submittedName>
        <fullName evidence="2">Uncharacterized protein</fullName>
    </submittedName>
</protein>
<dbReference type="AlphaFoldDB" id="A0A146M6G6"/>
<feature type="region of interest" description="Disordered" evidence="1">
    <location>
        <begin position="111"/>
        <end position="255"/>
    </location>
</feature>
<evidence type="ECO:0000256" key="1">
    <source>
        <dbReference type="SAM" id="MobiDB-lite"/>
    </source>
</evidence>
<dbReference type="EMBL" id="GDHC01003281">
    <property type="protein sequence ID" value="JAQ15348.1"/>
    <property type="molecule type" value="Transcribed_RNA"/>
</dbReference>
<sequence length="255" mass="27699">MLNETFQRGRRMYVDIATTQQIDRLLNRTSVNNGSPNSAGATGSPSRHDTSRGSLNTSSPLANLSREDIGQVQSNTFRNNDNRKSGFGGPSSPLSMADFNRDAFGTEQQPLAGSEFGCQNNGRDGETSLLYSSGGRTNFGSSDFALRRHTNRDDPSHLDSKAEPVSLSSFSRDMIGSAIQPSMSEMDTDQHKTRDESGGRRSFPIGSTANDNDHSNMNVSKERSYPTHPSSGIGKSSAASSLLANWRNEERLTQP</sequence>
<feature type="compositionally biased region" description="Low complexity" evidence="1">
    <location>
        <begin position="230"/>
        <end position="244"/>
    </location>
</feature>
<feature type="compositionally biased region" description="Polar residues" evidence="1">
    <location>
        <begin position="129"/>
        <end position="141"/>
    </location>
</feature>
<reference evidence="2" key="1">
    <citation type="journal article" date="2016" name="Gigascience">
        <title>De novo construction of an expanded transcriptome assembly for the western tarnished plant bug, Lygus hesperus.</title>
        <authorList>
            <person name="Tassone E.E."/>
            <person name="Geib S.M."/>
            <person name="Hall B."/>
            <person name="Fabrick J.A."/>
            <person name="Brent C.S."/>
            <person name="Hull J.J."/>
        </authorList>
    </citation>
    <scope>NUCLEOTIDE SEQUENCE</scope>
</reference>
<feature type="compositionally biased region" description="Polar residues" evidence="1">
    <location>
        <begin position="28"/>
        <end position="45"/>
    </location>
</feature>
<feature type="compositionally biased region" description="Polar residues" evidence="1">
    <location>
        <begin position="111"/>
        <end position="122"/>
    </location>
</feature>
<feature type="compositionally biased region" description="Polar residues" evidence="1">
    <location>
        <begin position="205"/>
        <end position="219"/>
    </location>
</feature>
<name>A0A146M6G6_LYGHE</name>
<gene>
    <name evidence="2" type="ORF">g.10497</name>
</gene>
<feature type="region of interest" description="Disordered" evidence="1">
    <location>
        <begin position="28"/>
        <end position="98"/>
    </location>
</feature>
<accession>A0A146M6G6</accession>
<organism evidence="2">
    <name type="scientific">Lygus hesperus</name>
    <name type="common">Western plant bug</name>
    <dbReference type="NCBI Taxonomy" id="30085"/>
    <lineage>
        <taxon>Eukaryota</taxon>
        <taxon>Metazoa</taxon>
        <taxon>Ecdysozoa</taxon>
        <taxon>Arthropoda</taxon>
        <taxon>Hexapoda</taxon>
        <taxon>Insecta</taxon>
        <taxon>Pterygota</taxon>
        <taxon>Neoptera</taxon>
        <taxon>Paraneoptera</taxon>
        <taxon>Hemiptera</taxon>
        <taxon>Heteroptera</taxon>
        <taxon>Panheteroptera</taxon>
        <taxon>Cimicomorpha</taxon>
        <taxon>Miridae</taxon>
        <taxon>Mirini</taxon>
        <taxon>Lygus</taxon>
    </lineage>
</organism>
<feature type="compositionally biased region" description="Basic and acidic residues" evidence="1">
    <location>
        <begin position="188"/>
        <end position="199"/>
    </location>
</feature>